<accession>A0A8X6YUM2</accession>
<organism evidence="1 2">
    <name type="scientific">Trichonephila inaurata madagascariensis</name>
    <dbReference type="NCBI Taxonomy" id="2747483"/>
    <lineage>
        <taxon>Eukaryota</taxon>
        <taxon>Metazoa</taxon>
        <taxon>Ecdysozoa</taxon>
        <taxon>Arthropoda</taxon>
        <taxon>Chelicerata</taxon>
        <taxon>Arachnida</taxon>
        <taxon>Araneae</taxon>
        <taxon>Araneomorphae</taxon>
        <taxon>Entelegynae</taxon>
        <taxon>Araneoidea</taxon>
        <taxon>Nephilidae</taxon>
        <taxon>Trichonephila</taxon>
        <taxon>Trichonephila inaurata</taxon>
    </lineage>
</organism>
<name>A0A8X6YUM2_9ARAC</name>
<sequence length="134" mass="16117">MEVYVGPAIKQRKKSCSHIFERKTFGPVQGNNEWRILYNHKIYRKYGKYGWTDIVRTMRPSRIRCWTICTDIQMLFLQKKVTFSKTEGTIHRERWLDNVENDLKLMGTNRWKAFVTHRVNWRRISESALACKSC</sequence>
<protein>
    <submittedName>
        <fullName evidence="1">Uncharacterized protein</fullName>
    </submittedName>
</protein>
<dbReference type="EMBL" id="BMAV01021715">
    <property type="protein sequence ID" value="GFY76019.1"/>
    <property type="molecule type" value="Genomic_DNA"/>
</dbReference>
<dbReference type="Proteomes" id="UP000886998">
    <property type="component" value="Unassembled WGS sequence"/>
</dbReference>
<evidence type="ECO:0000313" key="2">
    <source>
        <dbReference type="Proteomes" id="UP000886998"/>
    </source>
</evidence>
<proteinExistence type="predicted"/>
<gene>
    <name evidence="1" type="ORF">TNIN_146281</name>
</gene>
<keyword evidence="2" id="KW-1185">Reference proteome</keyword>
<dbReference type="AlphaFoldDB" id="A0A8X6YUM2"/>
<comment type="caution">
    <text evidence="1">The sequence shown here is derived from an EMBL/GenBank/DDBJ whole genome shotgun (WGS) entry which is preliminary data.</text>
</comment>
<evidence type="ECO:0000313" key="1">
    <source>
        <dbReference type="EMBL" id="GFY76019.1"/>
    </source>
</evidence>
<reference evidence="1" key="1">
    <citation type="submission" date="2020-08" db="EMBL/GenBank/DDBJ databases">
        <title>Multicomponent nature underlies the extraordinary mechanical properties of spider dragline silk.</title>
        <authorList>
            <person name="Kono N."/>
            <person name="Nakamura H."/>
            <person name="Mori M."/>
            <person name="Yoshida Y."/>
            <person name="Ohtoshi R."/>
            <person name="Malay A.D."/>
            <person name="Moran D.A.P."/>
            <person name="Tomita M."/>
            <person name="Numata K."/>
            <person name="Arakawa K."/>
        </authorList>
    </citation>
    <scope>NUCLEOTIDE SEQUENCE</scope>
</reference>
<dbReference type="OrthoDB" id="410404at2759"/>